<dbReference type="GO" id="GO:0016787">
    <property type="term" value="F:hydrolase activity"/>
    <property type="evidence" value="ECO:0007669"/>
    <property type="project" value="UniProtKB-KW"/>
</dbReference>
<accession>A0A841IYW2</accession>
<sequence>MKSLTLLRHAKSGWDDPVARDFDRPVNEKGKKAAEMMGRYAREQGMQFDLMLSSPAVRCGDTLDAFFLGYGDAIDPHWDRRIYLASSSTLLDVLHDTPADIDRVIMVGHNPGLEDLILDLVPDDGSSSLRDAVEAKFPTASIAVMEWDGDDWNSLGKSPARLTLFKRPRDLDPTLGPDASD</sequence>
<dbReference type="EMBL" id="JACIJP010000001">
    <property type="protein sequence ID" value="MBB6123322.1"/>
    <property type="molecule type" value="Genomic_DNA"/>
</dbReference>
<dbReference type="PANTHER" id="PTHR47623">
    <property type="entry name" value="OS09G0287300 PROTEIN"/>
    <property type="match status" value="1"/>
</dbReference>
<dbReference type="InterPro" id="IPR029033">
    <property type="entry name" value="His_PPase_superfam"/>
</dbReference>
<dbReference type="InterPro" id="IPR013078">
    <property type="entry name" value="His_Pase_superF_clade-1"/>
</dbReference>
<reference evidence="1 2" key="1">
    <citation type="submission" date="2020-08" db="EMBL/GenBank/DDBJ databases">
        <title>Genomic Encyclopedia of Type Strains, Phase IV (KMG-IV): sequencing the most valuable type-strain genomes for metagenomic binning, comparative biology and taxonomic classification.</title>
        <authorList>
            <person name="Goeker M."/>
        </authorList>
    </citation>
    <scope>NUCLEOTIDE SEQUENCE [LARGE SCALE GENOMIC DNA]</scope>
    <source>
        <strain evidence="1 2">DSM 102255</strain>
    </source>
</reference>
<keyword evidence="1" id="KW-0378">Hydrolase</keyword>
<proteinExistence type="predicted"/>
<evidence type="ECO:0000313" key="2">
    <source>
        <dbReference type="Proteomes" id="UP000552700"/>
    </source>
</evidence>
<dbReference type="EC" id="3.1.3.-" evidence="1"/>
<organism evidence="1 2">
    <name type="scientific">Sphingobium subterraneum</name>
    <dbReference type="NCBI Taxonomy" id="627688"/>
    <lineage>
        <taxon>Bacteria</taxon>
        <taxon>Pseudomonadati</taxon>
        <taxon>Pseudomonadota</taxon>
        <taxon>Alphaproteobacteria</taxon>
        <taxon>Sphingomonadales</taxon>
        <taxon>Sphingomonadaceae</taxon>
        <taxon>Sphingobium</taxon>
    </lineage>
</organism>
<keyword evidence="2" id="KW-1185">Reference proteome</keyword>
<dbReference type="AlphaFoldDB" id="A0A841IYW2"/>
<comment type="caution">
    <text evidence="1">The sequence shown here is derived from an EMBL/GenBank/DDBJ whole genome shotgun (WGS) entry which is preliminary data.</text>
</comment>
<dbReference type="RefSeq" id="WP_184078141.1">
    <property type="nucleotide sequence ID" value="NZ_JACIJP010000001.1"/>
</dbReference>
<dbReference type="SUPFAM" id="SSF53254">
    <property type="entry name" value="Phosphoglycerate mutase-like"/>
    <property type="match status" value="1"/>
</dbReference>
<evidence type="ECO:0000313" key="1">
    <source>
        <dbReference type="EMBL" id="MBB6123322.1"/>
    </source>
</evidence>
<gene>
    <name evidence="1" type="ORF">FHS92_001029</name>
</gene>
<protein>
    <submittedName>
        <fullName evidence="1">Phosphohistidine phosphatase</fullName>
        <ecNumber evidence="1">3.1.3.-</ecNumber>
    </submittedName>
</protein>
<name>A0A841IYW2_9SPHN</name>
<dbReference type="CDD" id="cd07067">
    <property type="entry name" value="HP_PGM_like"/>
    <property type="match status" value="1"/>
</dbReference>
<dbReference type="Proteomes" id="UP000552700">
    <property type="component" value="Unassembled WGS sequence"/>
</dbReference>
<dbReference type="Gene3D" id="3.40.50.1240">
    <property type="entry name" value="Phosphoglycerate mutase-like"/>
    <property type="match status" value="1"/>
</dbReference>
<dbReference type="PANTHER" id="PTHR47623:SF1">
    <property type="entry name" value="OS09G0287300 PROTEIN"/>
    <property type="match status" value="1"/>
</dbReference>
<dbReference type="Pfam" id="PF00300">
    <property type="entry name" value="His_Phos_1"/>
    <property type="match status" value="1"/>
</dbReference>